<dbReference type="Pfam" id="PF06412">
    <property type="entry name" value="TraD"/>
    <property type="match status" value="1"/>
</dbReference>
<evidence type="ECO:0000313" key="1">
    <source>
        <dbReference type="EMBL" id="BAV64473.1"/>
    </source>
</evidence>
<sequence length="122" mass="14107">MSAPNLRDLRHRLMQTLATLSRLKAARNRHLAARARADMRDWQVQRRERTKHLIELGGLVVKAGIVELVDDDRAALYGALLWMADMLRSEDGVHARVLWKRRGKRTFEGEQLEAKEDRAIGR</sequence>
<dbReference type="AlphaFoldDB" id="A0A1E1F1S5"/>
<accession>A0A1E1F1S5</accession>
<dbReference type="KEGG" id="sclo:SCLO_1014330"/>
<proteinExistence type="predicted"/>
<keyword evidence="2" id="KW-1185">Reference proteome</keyword>
<gene>
    <name evidence="1" type="ORF">SCLO_1014330</name>
</gene>
<organism evidence="1 2">
    <name type="scientific">Sphingobium cloacae</name>
    <dbReference type="NCBI Taxonomy" id="120107"/>
    <lineage>
        <taxon>Bacteria</taxon>
        <taxon>Pseudomonadati</taxon>
        <taxon>Pseudomonadota</taxon>
        <taxon>Alphaproteobacteria</taxon>
        <taxon>Sphingomonadales</taxon>
        <taxon>Sphingomonadaceae</taxon>
        <taxon>Sphingobium</taxon>
    </lineage>
</organism>
<evidence type="ECO:0000313" key="2">
    <source>
        <dbReference type="Proteomes" id="UP000218272"/>
    </source>
</evidence>
<dbReference type="EMBL" id="AP017655">
    <property type="protein sequence ID" value="BAV64473.1"/>
    <property type="molecule type" value="Genomic_DNA"/>
</dbReference>
<reference evidence="1 2" key="1">
    <citation type="submission" date="2016-10" db="EMBL/GenBank/DDBJ databases">
        <title>Complete Genome Sequence of the Nonylphenol-Degrading Bacterium Sphingobium cloacae JCM 10874T.</title>
        <authorList>
            <person name="Ootsuka M."/>
            <person name="Nishizawa T."/>
            <person name="Ohta H."/>
        </authorList>
    </citation>
    <scope>NUCLEOTIDE SEQUENCE [LARGE SCALE GENOMIC DNA]</scope>
    <source>
        <strain evidence="1 2">JCM 10874</strain>
    </source>
</reference>
<name>A0A1E1F1S5_9SPHN</name>
<dbReference type="Proteomes" id="UP000218272">
    <property type="component" value="Chromosome SCLO_1"/>
</dbReference>
<protein>
    <submittedName>
        <fullName evidence="1">Conjugal transfer TraD</fullName>
    </submittedName>
</protein>
<dbReference type="InterPro" id="IPR009444">
    <property type="entry name" value="Conjugal_tfr_TraD_a-type"/>
</dbReference>